<dbReference type="GO" id="GO:1990904">
    <property type="term" value="C:ribonucleoprotein complex"/>
    <property type="evidence" value="ECO:0007669"/>
    <property type="project" value="UniProtKB-KW"/>
</dbReference>
<dbReference type="Gene3D" id="3.30.1440.10">
    <property type="match status" value="1"/>
</dbReference>
<dbReference type="GO" id="GO:0019843">
    <property type="term" value="F:rRNA binding"/>
    <property type="evidence" value="ECO:0007669"/>
    <property type="project" value="UniProtKB-UniRule"/>
</dbReference>
<dbReference type="Pfam" id="PF00281">
    <property type="entry name" value="Ribosomal_L5"/>
    <property type="match status" value="1"/>
</dbReference>
<evidence type="ECO:0000256" key="1">
    <source>
        <dbReference type="ARBA" id="ARBA00008553"/>
    </source>
</evidence>
<dbReference type="GO" id="GO:0006412">
    <property type="term" value="P:translation"/>
    <property type="evidence" value="ECO:0007669"/>
    <property type="project" value="UniProtKB-UniRule"/>
</dbReference>
<evidence type="ECO:0000259" key="7">
    <source>
        <dbReference type="Pfam" id="PF00281"/>
    </source>
</evidence>
<keyword evidence="5" id="KW-0820">tRNA-binding</keyword>
<evidence type="ECO:0000256" key="4">
    <source>
        <dbReference type="ARBA" id="ARBA00035245"/>
    </source>
</evidence>
<dbReference type="NCBIfam" id="NF000585">
    <property type="entry name" value="PRK00010.1"/>
    <property type="match status" value="1"/>
</dbReference>
<comment type="subunit">
    <text evidence="5">Part of the 50S ribosomal subunit; part of the 5S rRNA/L5/L18/L25 subcomplex. Contacts the 5S rRNA and the P site tRNA. Forms a bridge to the 30S subunit in the 70S ribosome.</text>
</comment>
<dbReference type="Proteomes" id="UP000177040">
    <property type="component" value="Unassembled WGS sequence"/>
</dbReference>
<organism evidence="9 10">
    <name type="scientific">Candidatus Magasanikbacteria bacterium RIFCSPLOWO2_01_FULL_40_15</name>
    <dbReference type="NCBI Taxonomy" id="1798686"/>
    <lineage>
        <taxon>Bacteria</taxon>
        <taxon>Candidatus Magasanikiibacteriota</taxon>
    </lineage>
</organism>
<evidence type="ECO:0000313" key="9">
    <source>
        <dbReference type="EMBL" id="OGH77993.1"/>
    </source>
</evidence>
<dbReference type="EMBL" id="MFQH01000019">
    <property type="protein sequence ID" value="OGH77993.1"/>
    <property type="molecule type" value="Genomic_DNA"/>
</dbReference>
<dbReference type="AlphaFoldDB" id="A0A1F6N2V7"/>
<dbReference type="InterPro" id="IPR020930">
    <property type="entry name" value="Ribosomal_uL5_bac-type"/>
</dbReference>
<evidence type="ECO:0000313" key="10">
    <source>
        <dbReference type="Proteomes" id="UP000177040"/>
    </source>
</evidence>
<keyword evidence="5" id="KW-0699">rRNA-binding</keyword>
<evidence type="ECO:0000259" key="8">
    <source>
        <dbReference type="Pfam" id="PF00673"/>
    </source>
</evidence>
<dbReference type="GO" id="GO:0005840">
    <property type="term" value="C:ribosome"/>
    <property type="evidence" value="ECO:0007669"/>
    <property type="project" value="UniProtKB-KW"/>
</dbReference>
<evidence type="ECO:0000256" key="6">
    <source>
        <dbReference type="RuleBase" id="RU003930"/>
    </source>
</evidence>
<dbReference type="InterPro" id="IPR031310">
    <property type="entry name" value="Ribosomal_uL5_N"/>
</dbReference>
<comment type="caution">
    <text evidence="9">The sequence shown here is derived from an EMBL/GenBank/DDBJ whole genome shotgun (WGS) entry which is preliminary data.</text>
</comment>
<keyword evidence="3 5" id="KW-0687">Ribonucleoprotein</keyword>
<dbReference type="HAMAP" id="MF_01333_B">
    <property type="entry name" value="Ribosomal_uL5_B"/>
    <property type="match status" value="1"/>
</dbReference>
<dbReference type="FunFam" id="3.30.1440.10:FF:000001">
    <property type="entry name" value="50S ribosomal protein L5"/>
    <property type="match status" value="1"/>
</dbReference>
<feature type="domain" description="Large ribosomal subunit protein uL5 C-terminal" evidence="8">
    <location>
        <begin position="86"/>
        <end position="179"/>
    </location>
</feature>
<sequence length="182" mass="20618">MSSRLYIRYKETIASALKDQLGYTNIMQVPRVEKVVLNVGFGRHAKEEKYIDSVERTLTLITGQKPVRNKSTKSISNFKIREGMVIGASVTLRGQRMYEFLDRLISLTLPRVRDFRGLNPNSFDARGNYTLGFKEHLSFPEITGADMGEVIHGLEITVCSNAKNKKEGNMLLSALGFPFRKK</sequence>
<keyword evidence="5" id="KW-0694">RNA-binding</keyword>
<dbReference type="GO" id="GO:0003735">
    <property type="term" value="F:structural constituent of ribosome"/>
    <property type="evidence" value="ECO:0007669"/>
    <property type="project" value="InterPro"/>
</dbReference>
<reference evidence="9 10" key="1">
    <citation type="journal article" date="2016" name="Nat. Commun.">
        <title>Thousands of microbial genomes shed light on interconnected biogeochemical processes in an aquifer system.</title>
        <authorList>
            <person name="Anantharaman K."/>
            <person name="Brown C.T."/>
            <person name="Hug L.A."/>
            <person name="Sharon I."/>
            <person name="Castelle C.J."/>
            <person name="Probst A.J."/>
            <person name="Thomas B.C."/>
            <person name="Singh A."/>
            <person name="Wilkins M.J."/>
            <person name="Karaoz U."/>
            <person name="Brodie E.L."/>
            <person name="Williams K.H."/>
            <person name="Hubbard S.S."/>
            <person name="Banfield J.F."/>
        </authorList>
    </citation>
    <scope>NUCLEOTIDE SEQUENCE [LARGE SCALE GENOMIC DNA]</scope>
</reference>
<dbReference type="InterPro" id="IPR002132">
    <property type="entry name" value="Ribosomal_uL5"/>
</dbReference>
<gene>
    <name evidence="5" type="primary">rplE</name>
    <name evidence="9" type="ORF">A2983_02425</name>
</gene>
<dbReference type="Pfam" id="PF00673">
    <property type="entry name" value="Ribosomal_L5_C"/>
    <property type="match status" value="1"/>
</dbReference>
<dbReference type="InterPro" id="IPR022803">
    <property type="entry name" value="Ribosomal_uL5_dom_sf"/>
</dbReference>
<dbReference type="GO" id="GO:0000049">
    <property type="term" value="F:tRNA binding"/>
    <property type="evidence" value="ECO:0007669"/>
    <property type="project" value="UniProtKB-UniRule"/>
</dbReference>
<dbReference type="PANTHER" id="PTHR11994">
    <property type="entry name" value="60S RIBOSOMAL PROTEIN L11-RELATED"/>
    <property type="match status" value="1"/>
</dbReference>
<dbReference type="PIRSF" id="PIRSF002161">
    <property type="entry name" value="Ribosomal_L5"/>
    <property type="match status" value="1"/>
</dbReference>
<name>A0A1F6N2V7_9BACT</name>
<evidence type="ECO:0000256" key="5">
    <source>
        <dbReference type="HAMAP-Rule" id="MF_01333"/>
    </source>
</evidence>
<dbReference type="SUPFAM" id="SSF55282">
    <property type="entry name" value="RL5-like"/>
    <property type="match status" value="1"/>
</dbReference>
<evidence type="ECO:0000256" key="3">
    <source>
        <dbReference type="ARBA" id="ARBA00023274"/>
    </source>
</evidence>
<dbReference type="InterPro" id="IPR031309">
    <property type="entry name" value="Ribosomal_uL5_C"/>
</dbReference>
<feature type="domain" description="Large ribosomal subunit protein uL5 N-terminal" evidence="7">
    <location>
        <begin position="25"/>
        <end position="81"/>
    </location>
</feature>
<accession>A0A1F6N2V7</accession>
<evidence type="ECO:0000256" key="2">
    <source>
        <dbReference type="ARBA" id="ARBA00022980"/>
    </source>
</evidence>
<proteinExistence type="inferred from homology"/>
<protein>
    <recommendedName>
        <fullName evidence="4 5">Large ribosomal subunit protein uL5</fullName>
    </recommendedName>
</protein>
<keyword evidence="2 5" id="KW-0689">Ribosomal protein</keyword>
<comment type="function">
    <text evidence="5">This is 1 of the proteins that bind and probably mediate the attachment of the 5S RNA into the large ribosomal subunit, where it forms part of the central protuberance. In the 70S ribosome it contacts protein S13 of the 30S subunit (bridge B1b), connecting the 2 subunits; this bridge is implicated in subunit movement. Contacts the P site tRNA; the 5S rRNA and some of its associated proteins might help stabilize positioning of ribosome-bound tRNAs.</text>
</comment>
<comment type="similarity">
    <text evidence="1 5 6">Belongs to the universal ribosomal protein uL5 family.</text>
</comment>